<keyword evidence="8" id="KW-1185">Reference proteome</keyword>
<dbReference type="SUPFAM" id="SSF52058">
    <property type="entry name" value="L domain-like"/>
    <property type="match status" value="1"/>
</dbReference>
<dbReference type="OrthoDB" id="8861968at2759"/>
<reference evidence="7" key="1">
    <citation type="submission" date="2021-03" db="EMBL/GenBank/DDBJ databases">
        <authorList>
            <person name="Bekaert M."/>
        </authorList>
    </citation>
    <scope>NUCLEOTIDE SEQUENCE</scope>
</reference>
<proteinExistence type="predicted"/>
<evidence type="ECO:0000313" key="8">
    <source>
        <dbReference type="Proteomes" id="UP000683360"/>
    </source>
</evidence>
<comment type="subcellular location">
    <subcellularLocation>
        <location evidence="1">Membrane</location>
        <topology evidence="1">Single-pass membrane protein</topology>
    </subcellularLocation>
</comment>
<organism evidence="7 8">
    <name type="scientific">Mytilus edulis</name>
    <name type="common">Blue mussel</name>
    <dbReference type="NCBI Taxonomy" id="6550"/>
    <lineage>
        <taxon>Eukaryota</taxon>
        <taxon>Metazoa</taxon>
        <taxon>Spiralia</taxon>
        <taxon>Lophotrochozoa</taxon>
        <taxon>Mollusca</taxon>
        <taxon>Bivalvia</taxon>
        <taxon>Autobranchia</taxon>
        <taxon>Pteriomorphia</taxon>
        <taxon>Mytilida</taxon>
        <taxon>Mytiloidea</taxon>
        <taxon>Mytilidae</taxon>
        <taxon>Mytilinae</taxon>
        <taxon>Mytilus</taxon>
    </lineage>
</organism>
<feature type="transmembrane region" description="Helical" evidence="6">
    <location>
        <begin position="113"/>
        <end position="134"/>
    </location>
</feature>
<name>A0A8S3RBA8_MYTED</name>
<dbReference type="Gene3D" id="3.80.10.10">
    <property type="entry name" value="Ribonuclease Inhibitor"/>
    <property type="match status" value="1"/>
</dbReference>
<evidence type="ECO:0000256" key="2">
    <source>
        <dbReference type="ARBA" id="ARBA00022692"/>
    </source>
</evidence>
<dbReference type="Proteomes" id="UP000683360">
    <property type="component" value="Unassembled WGS sequence"/>
</dbReference>
<keyword evidence="5 6" id="KW-0472">Membrane</keyword>
<evidence type="ECO:0000256" key="3">
    <source>
        <dbReference type="ARBA" id="ARBA00022729"/>
    </source>
</evidence>
<dbReference type="GO" id="GO:0007165">
    <property type="term" value="P:signal transduction"/>
    <property type="evidence" value="ECO:0007669"/>
    <property type="project" value="TreeGrafter"/>
</dbReference>
<protein>
    <submittedName>
        <fullName evidence="7">Uncharacterized protein</fullName>
    </submittedName>
</protein>
<dbReference type="GO" id="GO:0038023">
    <property type="term" value="F:signaling receptor activity"/>
    <property type="evidence" value="ECO:0007669"/>
    <property type="project" value="TreeGrafter"/>
</dbReference>
<dbReference type="AlphaFoldDB" id="A0A8S3RBA8"/>
<gene>
    <name evidence="7" type="ORF">MEDL_18623</name>
</gene>
<evidence type="ECO:0000256" key="5">
    <source>
        <dbReference type="ARBA" id="ARBA00023136"/>
    </source>
</evidence>
<evidence type="ECO:0000313" key="7">
    <source>
        <dbReference type="EMBL" id="CAG2204143.1"/>
    </source>
</evidence>
<sequence length="184" mass="21918">MIDDINFKISHMRKLMFLNVRNNRISTLSQYAMNELDSIAKYNNNLTIDLSGNNLVCNCDSLSFVKWIVNTPTNFHLLEKYECKTSKKSISFFRNPREVYETIQKECMSYESLIIGVSTGILMFIFILCGGMIYRYRWKLRYLYYMVKVKWRDPDHNSDNKDERLYMYDAFVSYANEDDTFCPP</sequence>
<keyword evidence="2 6" id="KW-0812">Transmembrane</keyword>
<evidence type="ECO:0000256" key="4">
    <source>
        <dbReference type="ARBA" id="ARBA00022989"/>
    </source>
</evidence>
<dbReference type="GO" id="GO:0005886">
    <property type="term" value="C:plasma membrane"/>
    <property type="evidence" value="ECO:0007669"/>
    <property type="project" value="TreeGrafter"/>
</dbReference>
<evidence type="ECO:0000256" key="1">
    <source>
        <dbReference type="ARBA" id="ARBA00004167"/>
    </source>
</evidence>
<accession>A0A8S3RBA8</accession>
<keyword evidence="4 6" id="KW-1133">Transmembrane helix</keyword>
<dbReference type="InterPro" id="IPR032675">
    <property type="entry name" value="LRR_dom_sf"/>
</dbReference>
<evidence type="ECO:0000256" key="6">
    <source>
        <dbReference type="SAM" id="Phobius"/>
    </source>
</evidence>
<keyword evidence="3" id="KW-0732">Signal</keyword>
<dbReference type="PANTHER" id="PTHR24365">
    <property type="entry name" value="TOLL-LIKE RECEPTOR"/>
    <property type="match status" value="1"/>
</dbReference>
<dbReference type="EMBL" id="CAJPWZ010000939">
    <property type="protein sequence ID" value="CAG2204143.1"/>
    <property type="molecule type" value="Genomic_DNA"/>
</dbReference>
<comment type="caution">
    <text evidence="7">The sequence shown here is derived from an EMBL/GenBank/DDBJ whole genome shotgun (WGS) entry which is preliminary data.</text>
</comment>
<dbReference type="PANTHER" id="PTHR24365:SF530">
    <property type="entry name" value="MSTPROX-RELATED"/>
    <property type="match status" value="1"/>
</dbReference>